<dbReference type="PANTHER" id="PTHR23501:SF109">
    <property type="entry name" value="MAJOR FACILITATOR SUPERFAMILY (MFS) PROFILE DOMAIN-CONTAINING PROTEIN-RELATED"/>
    <property type="match status" value="1"/>
</dbReference>
<evidence type="ECO:0000313" key="9">
    <source>
        <dbReference type="Proteomes" id="UP001642406"/>
    </source>
</evidence>
<reference evidence="8 9" key="1">
    <citation type="submission" date="2024-01" db="EMBL/GenBank/DDBJ databases">
        <authorList>
            <person name="Allen C."/>
            <person name="Tagirdzhanova G."/>
        </authorList>
    </citation>
    <scope>NUCLEOTIDE SEQUENCE [LARGE SCALE GENOMIC DNA]</scope>
</reference>
<evidence type="ECO:0000256" key="6">
    <source>
        <dbReference type="SAM" id="Phobius"/>
    </source>
</evidence>
<dbReference type="PROSITE" id="PS50850">
    <property type="entry name" value="MFS"/>
    <property type="match status" value="1"/>
</dbReference>
<keyword evidence="5 6" id="KW-0472">Membrane</keyword>
<dbReference type="Proteomes" id="UP001642406">
    <property type="component" value="Unassembled WGS sequence"/>
</dbReference>
<feature type="transmembrane region" description="Helical" evidence="6">
    <location>
        <begin position="393"/>
        <end position="410"/>
    </location>
</feature>
<feature type="transmembrane region" description="Helical" evidence="6">
    <location>
        <begin position="147"/>
        <end position="172"/>
    </location>
</feature>
<evidence type="ECO:0000313" key="8">
    <source>
        <dbReference type="EMBL" id="CAK7237100.1"/>
    </source>
</evidence>
<feature type="transmembrane region" description="Helical" evidence="6">
    <location>
        <begin position="253"/>
        <end position="275"/>
    </location>
</feature>
<gene>
    <name evidence="8" type="ORF">SBRCBS47491_009862</name>
</gene>
<keyword evidence="2" id="KW-0813">Transport</keyword>
<dbReference type="SUPFAM" id="SSF103473">
    <property type="entry name" value="MFS general substrate transporter"/>
    <property type="match status" value="1"/>
</dbReference>
<evidence type="ECO:0000256" key="5">
    <source>
        <dbReference type="ARBA" id="ARBA00023136"/>
    </source>
</evidence>
<feature type="transmembrane region" description="Helical" evidence="6">
    <location>
        <begin position="486"/>
        <end position="508"/>
    </location>
</feature>
<feature type="domain" description="Major facilitator superfamily (MFS) profile" evidence="7">
    <location>
        <begin position="58"/>
        <end position="502"/>
    </location>
</feature>
<keyword evidence="9" id="KW-1185">Reference proteome</keyword>
<evidence type="ECO:0000259" key="7">
    <source>
        <dbReference type="PROSITE" id="PS50850"/>
    </source>
</evidence>
<evidence type="ECO:0000256" key="2">
    <source>
        <dbReference type="ARBA" id="ARBA00022448"/>
    </source>
</evidence>
<dbReference type="Pfam" id="PF06609">
    <property type="entry name" value="TRI12"/>
    <property type="match status" value="1"/>
</dbReference>
<proteinExistence type="predicted"/>
<feature type="transmembrane region" description="Helical" evidence="6">
    <location>
        <begin position="53"/>
        <end position="80"/>
    </location>
</feature>
<feature type="transmembrane region" description="Helical" evidence="6">
    <location>
        <begin position="281"/>
        <end position="303"/>
    </location>
</feature>
<evidence type="ECO:0000256" key="3">
    <source>
        <dbReference type="ARBA" id="ARBA00022692"/>
    </source>
</evidence>
<name>A0ABP0CY82_9PEZI</name>
<comment type="subcellular location">
    <subcellularLocation>
        <location evidence="1">Membrane</location>
        <topology evidence="1">Multi-pass membrane protein</topology>
    </subcellularLocation>
</comment>
<keyword evidence="3 6" id="KW-0812">Transmembrane</keyword>
<sequence>MPGPTPGKNAVDAKPSAIHDDLPLDNPNAVDMPTMTGFESDERPLRPGYYRSAYFLGSMLSVGLGVMAGVGGFALAAPLLGVINADIGPSENITWVSLTYTLTLAVGLLLVGRLTDIFGRRWFFIGGQLLALVGCVVSATAKSVNVLIGGITIIGIAASTQLSFSFILGELIPMKWRFLGNAYLYVYAIPFSGLAPIISQSFATRTAAGWRWCFYVMIILNGLSLASYLAFYHPPTFNMLNGRRSRATMVKNFDYVGTVLFTGGMVVFLLGLSWGGNLYPWSSAAVIATIVVGAVTLMAFGLYEAYMPIQEPLVPMHIFRNKGWTASTVLLSVGASVYYAFSIVWPQMASTVYGASGMRLGWMSCIVPGAITLGQITGGVLAKWIGHTKYQTMFVITTGGALLAAVAAASPDNVNIAIGLLICGCFFIGWNESVTLVFAGMCLTDQKEIGTAVGLAGSVRSAISTLATTIYTVVLSNRLKSTISNIVVPAILAAGLLSSSVKALLAGLAAGGDGSAMVGVVPGATQAIVNIARDAYKDASLSAFKTVFLTSIAFTGIGMVVSLWAPNVQPLMTDQVAVLILKKRGGEGDKAAENVVVKEDV</sequence>
<dbReference type="CDD" id="cd06179">
    <property type="entry name" value="MFS_TRI12_like"/>
    <property type="match status" value="1"/>
</dbReference>
<feature type="transmembrane region" description="Helical" evidence="6">
    <location>
        <begin position="92"/>
        <end position="111"/>
    </location>
</feature>
<dbReference type="InterPro" id="IPR010573">
    <property type="entry name" value="MFS_Str1/Tri12-like"/>
</dbReference>
<evidence type="ECO:0000256" key="4">
    <source>
        <dbReference type="ARBA" id="ARBA00022989"/>
    </source>
</evidence>
<feature type="transmembrane region" description="Helical" evidence="6">
    <location>
        <begin position="324"/>
        <end position="341"/>
    </location>
</feature>
<protein>
    <recommendedName>
        <fullName evidence="7">Major facilitator superfamily (MFS) profile domain-containing protein</fullName>
    </recommendedName>
</protein>
<keyword evidence="4 6" id="KW-1133">Transmembrane helix</keyword>
<feature type="transmembrane region" description="Helical" evidence="6">
    <location>
        <begin position="184"/>
        <end position="203"/>
    </location>
</feature>
<dbReference type="InterPro" id="IPR053791">
    <property type="entry name" value="MFS_Tri12-like"/>
</dbReference>
<accession>A0ABP0CY82</accession>
<feature type="transmembrane region" description="Helical" evidence="6">
    <location>
        <begin position="416"/>
        <end position="440"/>
    </location>
</feature>
<dbReference type="InterPro" id="IPR036259">
    <property type="entry name" value="MFS_trans_sf"/>
</dbReference>
<dbReference type="InterPro" id="IPR020846">
    <property type="entry name" value="MFS_dom"/>
</dbReference>
<comment type="caution">
    <text evidence="8">The sequence shown here is derived from an EMBL/GenBank/DDBJ whole genome shotgun (WGS) entry which is preliminary data.</text>
</comment>
<evidence type="ECO:0000256" key="1">
    <source>
        <dbReference type="ARBA" id="ARBA00004141"/>
    </source>
</evidence>
<feature type="transmembrane region" description="Helical" evidence="6">
    <location>
        <begin position="209"/>
        <end position="232"/>
    </location>
</feature>
<dbReference type="EMBL" id="CAWUHC010000174">
    <property type="protein sequence ID" value="CAK7237100.1"/>
    <property type="molecule type" value="Genomic_DNA"/>
</dbReference>
<dbReference type="PANTHER" id="PTHR23501">
    <property type="entry name" value="MAJOR FACILITATOR SUPERFAMILY"/>
    <property type="match status" value="1"/>
</dbReference>
<feature type="transmembrane region" description="Helical" evidence="6">
    <location>
        <begin position="546"/>
        <end position="565"/>
    </location>
</feature>
<dbReference type="Gene3D" id="1.20.1250.20">
    <property type="entry name" value="MFS general substrate transporter like domains"/>
    <property type="match status" value="2"/>
</dbReference>
<feature type="transmembrane region" description="Helical" evidence="6">
    <location>
        <begin position="361"/>
        <end position="381"/>
    </location>
</feature>
<organism evidence="8 9">
    <name type="scientific">Sporothrix bragantina</name>
    <dbReference type="NCBI Taxonomy" id="671064"/>
    <lineage>
        <taxon>Eukaryota</taxon>
        <taxon>Fungi</taxon>
        <taxon>Dikarya</taxon>
        <taxon>Ascomycota</taxon>
        <taxon>Pezizomycotina</taxon>
        <taxon>Sordariomycetes</taxon>
        <taxon>Sordariomycetidae</taxon>
        <taxon>Ophiostomatales</taxon>
        <taxon>Ophiostomataceae</taxon>
        <taxon>Sporothrix</taxon>
    </lineage>
</organism>
<feature type="transmembrane region" description="Helical" evidence="6">
    <location>
        <begin position="123"/>
        <end position="141"/>
    </location>
</feature>